<name>A0AAE2ZN64_9HYPH</name>
<comment type="caution">
    <text evidence="1">The sequence shown here is derived from an EMBL/GenBank/DDBJ whole genome shotgun (WGS) entry which is preliminary data.</text>
</comment>
<sequence>MAAMQPSRLSGARAFMNKMIRERWDIGIDRFDIDETGAGTALYHIRAPGQEFSFIAFSRPPSSKMRTGRIIGRAWDMMGTLNEGPANDADIEAARAELPKLYRGRSTKNTLVWCRSNRSMRVFDHTVEALMRGDQPDVSEIAGACYLMRNTGLDGNGTFGTRSFPSLGPDHALGGPLEAQLLNAYLMREFSCDLVEHLARLKSDKAVSLKPELRRFIGVGNGSALGLIFFIHRHPRLINSWIKARETAIAEARGLELKKGDPRFDRLVMLLEKAIVFRRQDRMTYETLASSTEIAADLDKIVAAVRDLQQSGAIAGDASPLPLDQLIRHFENELHPESVETLLSLMIELVPETADRLAAKQGGVDELPLQASRTVADLRAIIASEYQWALNIDMSAPDASTYVWYKSETAEEPRRGPRSEVPHALDLGLDLPGGVQKLKADLEAFEGDAFLSRFLMAHPEHRYLVGRLQSLSGEPYHSPIANINAGDFIPIDLVRLMNVTVHGIDKTRDFLNRNLRGVLFHGAPTTDEIRAGKGEFWYYPEEPVL</sequence>
<dbReference type="EMBL" id="JAICBX010000002">
    <property type="protein sequence ID" value="MBW8637630.1"/>
    <property type="molecule type" value="Genomic_DNA"/>
</dbReference>
<protein>
    <submittedName>
        <fullName evidence="1">Uncharacterized protein</fullName>
    </submittedName>
</protein>
<dbReference type="Proteomes" id="UP001196509">
    <property type="component" value="Unassembled WGS sequence"/>
</dbReference>
<evidence type="ECO:0000313" key="2">
    <source>
        <dbReference type="Proteomes" id="UP001196509"/>
    </source>
</evidence>
<keyword evidence="2" id="KW-1185">Reference proteome</keyword>
<reference evidence="1" key="1">
    <citation type="submission" date="2021-08" db="EMBL/GenBank/DDBJ databases">
        <title>Hoeflea bacterium WL0058 sp. nov., isolated from the sediment.</title>
        <authorList>
            <person name="Wang L."/>
            <person name="Zhang D."/>
        </authorList>
    </citation>
    <scope>NUCLEOTIDE SEQUENCE</scope>
    <source>
        <strain evidence="1">WL0058</strain>
    </source>
</reference>
<accession>A0AAE2ZN64</accession>
<evidence type="ECO:0000313" key="1">
    <source>
        <dbReference type="EMBL" id="MBW8637630.1"/>
    </source>
</evidence>
<organism evidence="1 2">
    <name type="scientific">Flavimaribacter sediminis</name>
    <dbReference type="NCBI Taxonomy" id="2865987"/>
    <lineage>
        <taxon>Bacteria</taxon>
        <taxon>Pseudomonadati</taxon>
        <taxon>Pseudomonadota</taxon>
        <taxon>Alphaproteobacteria</taxon>
        <taxon>Hyphomicrobiales</taxon>
        <taxon>Rhizobiaceae</taxon>
        <taxon>Flavimaribacter</taxon>
    </lineage>
</organism>
<proteinExistence type="predicted"/>
<gene>
    <name evidence="1" type="ORF">K1W69_10575</name>
</gene>
<dbReference type="AlphaFoldDB" id="A0AAE2ZN64"/>